<name>A0ABT6ZKE8_9ACTN</name>
<reference evidence="2" key="1">
    <citation type="submission" date="2023-05" db="EMBL/GenBank/DDBJ databases">
        <title>[olsenella] sp. nov., isolated from a pig farm feces dump.</title>
        <authorList>
            <person name="Chang Y.-H."/>
        </authorList>
    </citation>
    <scope>NUCLEOTIDE SEQUENCE</scope>
    <source>
        <strain evidence="2">YH-ols2217</strain>
    </source>
</reference>
<dbReference type="InterPro" id="IPR018649">
    <property type="entry name" value="SHOCT"/>
</dbReference>
<dbReference type="Proteomes" id="UP001431693">
    <property type="component" value="Unassembled WGS sequence"/>
</dbReference>
<evidence type="ECO:0000259" key="1">
    <source>
        <dbReference type="Pfam" id="PF09851"/>
    </source>
</evidence>
<evidence type="ECO:0000313" key="2">
    <source>
        <dbReference type="EMBL" id="MDJ1129528.1"/>
    </source>
</evidence>
<gene>
    <name evidence="2" type="ORF">QJ043_05465</name>
</gene>
<dbReference type="Pfam" id="PF09851">
    <property type="entry name" value="SHOCT"/>
    <property type="match status" value="1"/>
</dbReference>
<feature type="domain" description="SHOCT" evidence="1">
    <location>
        <begin position="347"/>
        <end position="373"/>
    </location>
</feature>
<dbReference type="EMBL" id="JASJEX010000002">
    <property type="protein sequence ID" value="MDJ1129528.1"/>
    <property type="molecule type" value="Genomic_DNA"/>
</dbReference>
<keyword evidence="3" id="KW-1185">Reference proteome</keyword>
<proteinExistence type="predicted"/>
<comment type="caution">
    <text evidence="2">The sequence shown here is derived from an EMBL/GenBank/DDBJ whole genome shotgun (WGS) entry which is preliminary data.</text>
</comment>
<accession>A0ABT6ZKE8</accession>
<dbReference type="RefSeq" id="WP_283713685.1">
    <property type="nucleotide sequence ID" value="NZ_JASJEW010000006.1"/>
</dbReference>
<organism evidence="2 3">
    <name type="scientific">Kribbibacterium absianum</name>
    <dbReference type="NCBI Taxonomy" id="3044210"/>
    <lineage>
        <taxon>Bacteria</taxon>
        <taxon>Bacillati</taxon>
        <taxon>Actinomycetota</taxon>
        <taxon>Coriobacteriia</taxon>
        <taxon>Coriobacteriales</taxon>
        <taxon>Kribbibacteriaceae</taxon>
        <taxon>Kribbibacterium</taxon>
    </lineage>
</organism>
<protein>
    <submittedName>
        <fullName evidence="2">SHOCT domain-containing protein</fullName>
    </submittedName>
</protein>
<evidence type="ECO:0000313" key="3">
    <source>
        <dbReference type="Proteomes" id="UP001431693"/>
    </source>
</evidence>
<sequence>MDEYVYEDEPTLDEEYCYAQESGPTTEAQANAKAEQAGYQLMKAAAALPIVRIDRESFLRSELAKRCPDVDIDLAVATTPLQAGVSPDDIDLMATDAINVETNRCAGVSFLAGIPGGLGMLATVPADLTQYLGHAMRVEQKLAYLYGWQSFMDDNDQVDDRTIMEFTLLLGVMMGVGSAATALNAFAAKVAQQGVAKAIERQALTKTVFYPALKKVLRVVGVNMTKKTFANAAGKMVPVVGGAISGGMTYAAFKPSAIKLREYLRGLPISGFDPNTPIYREGPTIAEQVGTAAQGAAKAAAPVVGAAGAAMADGAKAAGKFVGSLFKGPRVDTKPTADQPQEDPVETLKKMKELLDLGILTQEEFDTKKRQLLGI</sequence>